<dbReference type="Gene3D" id="1.20.1270.10">
    <property type="match status" value="1"/>
</dbReference>
<dbReference type="SUPFAM" id="SSF100934">
    <property type="entry name" value="Heat shock protein 70kD (HSP70), C-terminal subdomain"/>
    <property type="match status" value="1"/>
</dbReference>
<dbReference type="InterPro" id="IPR029048">
    <property type="entry name" value="HSP70_C_sf"/>
</dbReference>
<evidence type="ECO:0000256" key="1">
    <source>
        <dbReference type="ARBA" id="ARBA00007381"/>
    </source>
</evidence>
<dbReference type="GO" id="GO:0006950">
    <property type="term" value="P:response to stress"/>
    <property type="evidence" value="ECO:0007669"/>
    <property type="project" value="UniProtKB-ARBA"/>
</dbReference>
<dbReference type="Gene3D" id="3.30.420.40">
    <property type="match status" value="3"/>
</dbReference>
<dbReference type="GO" id="GO:0005524">
    <property type="term" value="F:ATP binding"/>
    <property type="evidence" value="ECO:0007669"/>
    <property type="project" value="UniProtKB-KW"/>
</dbReference>
<dbReference type="SUPFAM" id="SSF100920">
    <property type="entry name" value="Heat shock protein 70kD (HSP70), peptide-binding domain"/>
    <property type="match status" value="1"/>
</dbReference>
<organism evidence="6 7">
    <name type="scientific">Rhamnusium bicolor</name>
    <dbReference type="NCBI Taxonomy" id="1586634"/>
    <lineage>
        <taxon>Eukaryota</taxon>
        <taxon>Metazoa</taxon>
        <taxon>Ecdysozoa</taxon>
        <taxon>Arthropoda</taxon>
        <taxon>Hexapoda</taxon>
        <taxon>Insecta</taxon>
        <taxon>Pterygota</taxon>
        <taxon>Neoptera</taxon>
        <taxon>Endopterygota</taxon>
        <taxon>Coleoptera</taxon>
        <taxon>Polyphaga</taxon>
        <taxon>Cucujiformia</taxon>
        <taxon>Chrysomeloidea</taxon>
        <taxon>Cerambycidae</taxon>
        <taxon>Lepturinae</taxon>
        <taxon>Rhagiini</taxon>
        <taxon>Rhamnusium</taxon>
    </lineage>
</organism>
<dbReference type="Gene3D" id="3.90.640.10">
    <property type="entry name" value="Actin, Chain A, domain 4"/>
    <property type="match status" value="1"/>
</dbReference>
<dbReference type="InterPro" id="IPR029047">
    <property type="entry name" value="HSP70_peptide-bd_sf"/>
</dbReference>
<dbReference type="FunFam" id="3.30.420.40:FF:000028">
    <property type="entry name" value="heat shock 70 kDa protein-like"/>
    <property type="match status" value="1"/>
</dbReference>
<evidence type="ECO:0000256" key="3">
    <source>
        <dbReference type="ARBA" id="ARBA00022840"/>
    </source>
</evidence>
<dbReference type="PRINTS" id="PR00301">
    <property type="entry name" value="HEATSHOCK70"/>
</dbReference>
<keyword evidence="3 5" id="KW-0067">ATP-binding</keyword>
<dbReference type="InterPro" id="IPR018181">
    <property type="entry name" value="Heat_shock_70_CS"/>
</dbReference>
<proteinExistence type="inferred from homology"/>
<dbReference type="FunFam" id="3.30.30.30:FF:000001">
    <property type="entry name" value="heat shock 70 kDa protein-like"/>
    <property type="match status" value="1"/>
</dbReference>
<keyword evidence="7" id="KW-1185">Reference proteome</keyword>
<evidence type="ECO:0000256" key="4">
    <source>
        <dbReference type="ARBA" id="ARBA00023016"/>
    </source>
</evidence>
<gene>
    <name evidence="6" type="ORF">NQ314_017469</name>
</gene>
<accession>A0AAV8WTG2</accession>
<evidence type="ECO:0000313" key="7">
    <source>
        <dbReference type="Proteomes" id="UP001162156"/>
    </source>
</evidence>
<comment type="similarity">
    <text evidence="1 5">Belongs to the heat shock protein 70 family.</text>
</comment>
<dbReference type="GO" id="GO:0140662">
    <property type="term" value="F:ATP-dependent protein folding chaperone"/>
    <property type="evidence" value="ECO:0007669"/>
    <property type="project" value="InterPro"/>
</dbReference>
<evidence type="ECO:0000256" key="2">
    <source>
        <dbReference type="ARBA" id="ARBA00022741"/>
    </source>
</evidence>
<dbReference type="Gene3D" id="2.60.34.10">
    <property type="entry name" value="Substrate Binding Domain Of DNAk, Chain A, domain 1"/>
    <property type="match status" value="1"/>
</dbReference>
<dbReference type="PROSITE" id="PS00297">
    <property type="entry name" value="HSP70_1"/>
    <property type="match status" value="1"/>
</dbReference>
<dbReference type="InterPro" id="IPR043129">
    <property type="entry name" value="ATPase_NBD"/>
</dbReference>
<dbReference type="FunFam" id="3.90.640.10:FF:000002">
    <property type="entry name" value="Heat shock 70 kDa"/>
    <property type="match status" value="1"/>
</dbReference>
<dbReference type="AlphaFoldDB" id="A0AAV8WTG2"/>
<dbReference type="PANTHER" id="PTHR19375">
    <property type="entry name" value="HEAT SHOCK PROTEIN 70KDA"/>
    <property type="match status" value="1"/>
</dbReference>
<protein>
    <recommendedName>
        <fullName evidence="8">Heat shock protein 70</fullName>
    </recommendedName>
</protein>
<sequence length="600" mass="65651">MVVPRVPAIGIDLGTTYSCVGVWQHGKVEIIANDQGNRTTPSYVAFTDTERLLGDAAINQQDIKHWPFKVVNDCGKPKIRVEYKGEIKTFAPEEISSMVLTKMKETAEAYLGTPIRDAVITVPAYFNDSQRQATKDAGAIAGLNVLRIINEPTAAALAYGLDKNLKGERNVLIFDLGGGTFDVSILTIDEGSLFEVRATAGDTHLGGEDFDNRLVNHLADEFKRKYKKDLRSNPRALRRLRTAAERAKRTLSSGTEASVEIDALFEGIDFYTKVSRARFEELCLDLFRGTLEPVEKALNDAKMDKSQIHDVVLVGGSTHEAVAYGAAVQAAVLTGESDSKIRDVLLVDVTPLSLGIETAGGVMTKIIERNARIPCKQTQVFTTFADNQPAVNVQVFEGERAMTKDNNLLGTFDLTGIPLAPRGVPKIEVTFDLDANGILNVSAKDTGSGKSKNITIKNDKGRLSQMDIDRMLSEAEKYKEEDERQRQRISARNQLEGYVFQVKQVVLDCGDKLSAEDKSTVEKECDACLKWLDNNLLAEKEEYEDKQKQLTSICSPIMAKLYGSAQNSQCGSGAATGQGCCGQQAGDFGGMRGPTIEEVD</sequence>
<dbReference type="PROSITE" id="PS00329">
    <property type="entry name" value="HSP70_2"/>
    <property type="match status" value="1"/>
</dbReference>
<evidence type="ECO:0008006" key="8">
    <source>
        <dbReference type="Google" id="ProtNLM"/>
    </source>
</evidence>
<dbReference type="SUPFAM" id="SSF53067">
    <property type="entry name" value="Actin-like ATPase domain"/>
    <property type="match status" value="2"/>
</dbReference>
<reference evidence="6" key="1">
    <citation type="journal article" date="2023" name="Insect Mol. Biol.">
        <title>Genome sequencing provides insights into the evolution of gene families encoding plant cell wall-degrading enzymes in longhorned beetles.</title>
        <authorList>
            <person name="Shin N.R."/>
            <person name="Okamura Y."/>
            <person name="Kirsch R."/>
            <person name="Pauchet Y."/>
        </authorList>
    </citation>
    <scope>NUCLEOTIDE SEQUENCE</scope>
    <source>
        <strain evidence="6">RBIC_L_NR</strain>
    </source>
</reference>
<dbReference type="EMBL" id="JANEYF010004857">
    <property type="protein sequence ID" value="KAJ8929864.1"/>
    <property type="molecule type" value="Genomic_DNA"/>
</dbReference>
<keyword evidence="2 5" id="KW-0547">Nucleotide-binding</keyword>
<evidence type="ECO:0000256" key="5">
    <source>
        <dbReference type="RuleBase" id="RU003322"/>
    </source>
</evidence>
<dbReference type="Gene3D" id="3.30.30.30">
    <property type="match status" value="1"/>
</dbReference>
<dbReference type="InterPro" id="IPR013126">
    <property type="entry name" value="Hsp_70_fam"/>
</dbReference>
<dbReference type="Proteomes" id="UP001162156">
    <property type="component" value="Unassembled WGS sequence"/>
</dbReference>
<comment type="caution">
    <text evidence="6">The sequence shown here is derived from an EMBL/GenBank/DDBJ whole genome shotgun (WGS) entry which is preliminary data.</text>
</comment>
<dbReference type="FunFam" id="2.60.34.10:FF:000002">
    <property type="entry name" value="Heat shock 70 kDa"/>
    <property type="match status" value="1"/>
</dbReference>
<dbReference type="FunFam" id="1.20.1270.10:FF:000024">
    <property type="entry name" value="Heat shock protein 70"/>
    <property type="match status" value="1"/>
</dbReference>
<evidence type="ECO:0000313" key="6">
    <source>
        <dbReference type="EMBL" id="KAJ8929864.1"/>
    </source>
</evidence>
<dbReference type="Pfam" id="PF00012">
    <property type="entry name" value="HSP70"/>
    <property type="match status" value="2"/>
</dbReference>
<name>A0AAV8WTG2_9CUCU</name>
<keyword evidence="4" id="KW-0346">Stress response</keyword>